<evidence type="ECO:0000313" key="3">
    <source>
        <dbReference type="EMBL" id="AEE65485.1"/>
    </source>
</evidence>
<accession>F6K0Y3</accession>
<organism evidence="3">
    <name type="scientific">uncultured bacterium BAC AB649/1850</name>
    <dbReference type="NCBI Taxonomy" id="1037453"/>
    <lineage>
        <taxon>Bacteria</taxon>
        <taxon>environmental samples</taxon>
    </lineage>
</organism>
<dbReference type="SMART" id="SM00470">
    <property type="entry name" value="ParB"/>
    <property type="match status" value="1"/>
</dbReference>
<feature type="region of interest" description="Disordered" evidence="1">
    <location>
        <begin position="212"/>
        <end position="253"/>
    </location>
</feature>
<feature type="domain" description="ParB-like N-terminal" evidence="2">
    <location>
        <begin position="23"/>
        <end position="107"/>
    </location>
</feature>
<dbReference type="Gene3D" id="3.90.1530.10">
    <property type="entry name" value="Conserved hypothetical protein from pyrococcus furiosus pfu- 392566-001, ParB domain"/>
    <property type="match status" value="1"/>
</dbReference>
<dbReference type="InterPro" id="IPR003115">
    <property type="entry name" value="ParB_N"/>
</dbReference>
<feature type="compositionally biased region" description="Polar residues" evidence="1">
    <location>
        <begin position="1"/>
        <end position="10"/>
    </location>
</feature>
<feature type="compositionally biased region" description="Basic and acidic residues" evidence="1">
    <location>
        <begin position="212"/>
        <end position="222"/>
    </location>
</feature>
<evidence type="ECO:0000259" key="2">
    <source>
        <dbReference type="SMART" id="SM00470"/>
    </source>
</evidence>
<dbReference type="AlphaFoldDB" id="F6K0Y3"/>
<evidence type="ECO:0000256" key="1">
    <source>
        <dbReference type="SAM" id="MobiDB-lite"/>
    </source>
</evidence>
<feature type="region of interest" description="Disordered" evidence="1">
    <location>
        <begin position="1"/>
        <end position="26"/>
    </location>
</feature>
<dbReference type="EMBL" id="HM193369">
    <property type="protein sequence ID" value="AEE65485.1"/>
    <property type="molecule type" value="Genomic_DNA"/>
</dbReference>
<sequence length="330" mass="35191">MTEQQWSSPATPEPGASGPSGVVTVPVRALSPGESPRLDGIRPEHVRLLTAAGIPLPPLLVDRSTMRVIDGMHRLQAAVAAGRRTVEVVFFEGSQRGAFIQAVKANVAHGLPLTLADRRAAAQRIIGLYPEWSNRMIAATVGLSDKTVATVRRSAGDDVAQPSTRVGLDGRSRPLSSAAGRWIAGELLEERPGASLREIAREAGVSVATVRDVRDRLSRGDDPAPPPGASRARRAGARPASGTTCPEPDGSSFLEVLKRDPSLRYSEVGRALLRWLDLRTVRSRELEGVVDRVPPHAALTVAAMARRCAAGWESLAREMEQRTTAPSDAG</sequence>
<protein>
    <submittedName>
        <fullName evidence="3">Streptomycin biosynthesis operon regulator</fullName>
    </submittedName>
</protein>
<reference evidence="3" key="1">
    <citation type="submission" date="2010-05" db="EMBL/GenBank/DDBJ databases">
        <title>Fluostatin gene cluster.</title>
        <authorList>
            <person name="Feng Z."/>
            <person name="Brady S.F."/>
        </authorList>
    </citation>
    <scope>NUCLEOTIDE SEQUENCE</scope>
</reference>
<name>F6K0Y3_9BACT</name>
<dbReference type="SUPFAM" id="SSF110849">
    <property type="entry name" value="ParB/Sulfiredoxin"/>
    <property type="match status" value="1"/>
</dbReference>
<dbReference type="InterPro" id="IPR036086">
    <property type="entry name" value="ParB/Sulfiredoxin_sf"/>
</dbReference>
<proteinExistence type="predicted"/>